<dbReference type="EMBL" id="JAKFHA010000021">
    <property type="protein sequence ID" value="MCF2531138.1"/>
    <property type="molecule type" value="Genomic_DNA"/>
</dbReference>
<dbReference type="InterPro" id="IPR016162">
    <property type="entry name" value="Ald_DH_N"/>
</dbReference>
<name>A0AA41Q412_9ACTN</name>
<evidence type="ECO:0000259" key="3">
    <source>
        <dbReference type="Pfam" id="PF00171"/>
    </source>
</evidence>
<evidence type="ECO:0000313" key="5">
    <source>
        <dbReference type="Proteomes" id="UP001165378"/>
    </source>
</evidence>
<dbReference type="GO" id="GO:0016620">
    <property type="term" value="F:oxidoreductase activity, acting on the aldehyde or oxo group of donors, NAD or NADP as acceptor"/>
    <property type="evidence" value="ECO:0007669"/>
    <property type="project" value="InterPro"/>
</dbReference>
<protein>
    <submittedName>
        <fullName evidence="4">Aldehyde dehydrogenase (NADP(+))</fullName>
    </submittedName>
</protein>
<evidence type="ECO:0000256" key="1">
    <source>
        <dbReference type="ARBA" id="ARBA00023002"/>
    </source>
</evidence>
<gene>
    <name evidence="4" type="ORF">LZ495_28520</name>
</gene>
<dbReference type="InterPro" id="IPR050740">
    <property type="entry name" value="Aldehyde_DH_Superfamily"/>
</dbReference>
<dbReference type="InterPro" id="IPR016163">
    <property type="entry name" value="Ald_DH_C"/>
</dbReference>
<dbReference type="InterPro" id="IPR016161">
    <property type="entry name" value="Ald_DH/histidinol_DH"/>
</dbReference>
<sequence>MRTSVWSIDPRTAARRVQVAVEATAADVDAAVRAAHLAGGALADRVARAAFLRGCAAELEAARDAIVVTGDSETALGEARLASELARTCTQLRAFADVVDEGGFLDVIIDHPDDSIAPPVPDLRRYKIPLGVVAVYAASNFPLAFSVPGGDTASAIAAGCPVVIKAHPDHPATSELVLAALRRAAAAGGLPEAVVSVVHGFDAGLHLIRHPLVAAAGFTGSVRGGRALFDAAAARPTPIPFHGELGSLNPVVVTAAAAAERADEIGSGLAASATLGLGQFCVKPGLVLVPAGEPGDRLVAALAEALADVTPGALLDHRMRDNFLDGVAERSGLAGVEAPVLPGPEGEHAVRAGLLVVSGGTLGEGSEHDALFEECFGPVTVVVRYAHTAQVDAVLDRLPGNLTATLHVSADEARAGDSQTADLLTRLTGLAGRVVVNGWPTGVAVAEAQHHGGPYPATTSTSTSVGATAIERWLRPVAFQNTPDPLLPPELRDTNPMGLPRRVNGRREA</sequence>
<evidence type="ECO:0000313" key="4">
    <source>
        <dbReference type="EMBL" id="MCF2531138.1"/>
    </source>
</evidence>
<dbReference type="SUPFAM" id="SSF53720">
    <property type="entry name" value="ALDH-like"/>
    <property type="match status" value="1"/>
</dbReference>
<dbReference type="AlphaFoldDB" id="A0AA41Q412"/>
<reference evidence="4" key="1">
    <citation type="submission" date="2022-01" db="EMBL/GenBank/DDBJ databases">
        <title>Genome-Based Taxonomic Classification of the Phylum Actinobacteria.</title>
        <authorList>
            <person name="Gao Y."/>
        </authorList>
    </citation>
    <scope>NUCLEOTIDE SEQUENCE</scope>
    <source>
        <strain evidence="4">KLBMP 8922</strain>
    </source>
</reference>
<proteinExistence type="predicted"/>
<dbReference type="PANTHER" id="PTHR43353:SF3">
    <property type="entry name" value="ALDEHYDE DEHYDROGENASE-RELATED"/>
    <property type="match status" value="1"/>
</dbReference>
<dbReference type="InterPro" id="IPR015590">
    <property type="entry name" value="Aldehyde_DH_dom"/>
</dbReference>
<dbReference type="InterPro" id="IPR044151">
    <property type="entry name" value="ALDH_KGSADH"/>
</dbReference>
<comment type="caution">
    <text evidence="4">The sequence shown here is derived from an EMBL/GenBank/DDBJ whole genome shotgun (WGS) entry which is preliminary data.</text>
</comment>
<dbReference type="RefSeq" id="WP_235055807.1">
    <property type="nucleotide sequence ID" value="NZ_JAKFHA010000021.1"/>
</dbReference>
<accession>A0AA41Q412</accession>
<dbReference type="PANTHER" id="PTHR43353">
    <property type="entry name" value="SUCCINATE-SEMIALDEHYDE DEHYDROGENASE, MITOCHONDRIAL"/>
    <property type="match status" value="1"/>
</dbReference>
<dbReference type="Proteomes" id="UP001165378">
    <property type="component" value="Unassembled WGS sequence"/>
</dbReference>
<dbReference type="Gene3D" id="3.40.605.10">
    <property type="entry name" value="Aldehyde Dehydrogenase, Chain A, domain 1"/>
    <property type="match status" value="1"/>
</dbReference>
<feature type="region of interest" description="Disordered" evidence="2">
    <location>
        <begin position="481"/>
        <end position="509"/>
    </location>
</feature>
<dbReference type="CDD" id="cd07129">
    <property type="entry name" value="ALDH_KGSADH"/>
    <property type="match status" value="1"/>
</dbReference>
<keyword evidence="1" id="KW-0560">Oxidoreductase</keyword>
<feature type="domain" description="Aldehyde dehydrogenase" evidence="3">
    <location>
        <begin position="7"/>
        <end position="452"/>
    </location>
</feature>
<dbReference type="Gene3D" id="3.40.309.10">
    <property type="entry name" value="Aldehyde Dehydrogenase, Chain A, domain 2"/>
    <property type="match status" value="1"/>
</dbReference>
<keyword evidence="5" id="KW-1185">Reference proteome</keyword>
<evidence type="ECO:0000256" key="2">
    <source>
        <dbReference type="SAM" id="MobiDB-lite"/>
    </source>
</evidence>
<organism evidence="4 5">
    <name type="scientific">Yinghuangia soli</name>
    <dbReference type="NCBI Taxonomy" id="2908204"/>
    <lineage>
        <taxon>Bacteria</taxon>
        <taxon>Bacillati</taxon>
        <taxon>Actinomycetota</taxon>
        <taxon>Actinomycetes</taxon>
        <taxon>Kitasatosporales</taxon>
        <taxon>Streptomycetaceae</taxon>
        <taxon>Yinghuangia</taxon>
    </lineage>
</organism>
<dbReference type="Pfam" id="PF00171">
    <property type="entry name" value="Aldedh"/>
    <property type="match status" value="1"/>
</dbReference>